<dbReference type="InterPro" id="IPR010572">
    <property type="entry name" value="Tail_dom"/>
</dbReference>
<reference evidence="3 4" key="2">
    <citation type="submission" date="2019-03" db="EMBL/GenBank/DDBJ databases">
        <title>Genomic Encyclopedia of Type Strains, Phase IV (KMG-IV): sequencing the most valuable type-strain genomes for metagenomic binning, comparative biology and taxonomic classification.</title>
        <authorList>
            <person name="Goeker M."/>
        </authorList>
    </citation>
    <scope>NUCLEOTIDE SEQUENCE [LARGE SCALE GENOMIC DNA]</scope>
    <source>
        <strain evidence="3 4">DSM 103426</strain>
    </source>
</reference>
<dbReference type="Pfam" id="PF06605">
    <property type="entry name" value="Prophage_tail"/>
    <property type="match status" value="1"/>
</dbReference>
<gene>
    <name evidence="3" type="ORF">EDD74_13429</name>
    <name evidence="2" type="ORF">FAEUMB_17330</name>
</gene>
<evidence type="ECO:0000313" key="5">
    <source>
        <dbReference type="Proteomes" id="UP000702954"/>
    </source>
</evidence>
<reference evidence="2 5" key="1">
    <citation type="journal article" date="2018" name="Int. J. Syst. Evol. Microbiol.">
        <title>Draft Genome Sequence of Faecalimonas umbilicata JCM 30896T, an Acetate-Producing Bacterium Isolated from Human Feces.</title>
        <authorList>
            <person name="Sakamoto M."/>
            <person name="Ikeyama N."/>
            <person name="Yuki M."/>
            <person name="Ohkuma M."/>
        </authorList>
    </citation>
    <scope>NUCLEOTIDE SEQUENCE [LARGE SCALE GENOMIC DNA]</scope>
    <source>
        <strain evidence="2 5">EGH7</strain>
    </source>
</reference>
<dbReference type="AlphaFoldDB" id="A0A4R3J966"/>
<feature type="domain" description="Tail spike" evidence="1">
    <location>
        <begin position="92"/>
        <end position="339"/>
    </location>
</feature>
<accession>A0A4R3J966</accession>
<organism evidence="3 4">
    <name type="scientific">Faecalimonas umbilicata</name>
    <dbReference type="NCBI Taxonomy" id="1912855"/>
    <lineage>
        <taxon>Bacteria</taxon>
        <taxon>Bacillati</taxon>
        <taxon>Bacillota</taxon>
        <taxon>Clostridia</taxon>
        <taxon>Lachnospirales</taxon>
        <taxon>Lachnospiraceae</taxon>
        <taxon>Faecalimonas</taxon>
    </lineage>
</organism>
<evidence type="ECO:0000313" key="2">
    <source>
        <dbReference type="EMBL" id="GBU05192.1"/>
    </source>
</evidence>
<dbReference type="Proteomes" id="UP000702954">
    <property type="component" value="Unassembled WGS sequence"/>
</dbReference>
<dbReference type="EMBL" id="BHEO01000008">
    <property type="protein sequence ID" value="GBU05192.1"/>
    <property type="molecule type" value="Genomic_DNA"/>
</dbReference>
<dbReference type="NCBIfam" id="TIGR01665">
    <property type="entry name" value="put_anti_recept"/>
    <property type="match status" value="1"/>
</dbReference>
<protein>
    <submittedName>
        <fullName evidence="3">Phage minor structural protein</fullName>
    </submittedName>
</protein>
<dbReference type="InterPro" id="IPR007119">
    <property type="entry name" value="Phage_tail_spike_N"/>
</dbReference>
<dbReference type="RefSeq" id="WP_116441722.1">
    <property type="nucleotide sequence ID" value="NZ_BHEO01000008.1"/>
</dbReference>
<dbReference type="Proteomes" id="UP000294613">
    <property type="component" value="Unassembled WGS sequence"/>
</dbReference>
<evidence type="ECO:0000313" key="3">
    <source>
        <dbReference type="EMBL" id="TCS62037.1"/>
    </source>
</evidence>
<dbReference type="EMBL" id="SLZV01000034">
    <property type="protein sequence ID" value="TCS62037.1"/>
    <property type="molecule type" value="Genomic_DNA"/>
</dbReference>
<evidence type="ECO:0000259" key="1">
    <source>
        <dbReference type="Pfam" id="PF06605"/>
    </source>
</evidence>
<comment type="caution">
    <text evidence="3">The sequence shown here is derived from an EMBL/GenBank/DDBJ whole genome shotgun (WGS) entry which is preliminary data.</text>
</comment>
<name>A0A4R3J966_9FIRM</name>
<sequence>MPLIPTAAEVKVILNGSWRGILSHPIDDEGRWKYIEENAVVKMPSFNGDQLFRIKKKEKSDAGIETEMEPIFMDAKDDCFLLDIRPTNKTGQQALDLMTAPNKKYTGKSNIKNLSTAYYMTKNLIEAINGEDENSFINRWGGEILFDNYTITINDHVGQNRGMEILYGKNIAQDGMKEDVDIREVVTRIIPKAYNGHMIEGNEPWIDSPLIQKYPTIHYAVMSFEDVKMAEDASEDDEKNGVIVCKTKEELKKALTEKCKEQYELGIDKPKINLDIDLVLLKDTELYKDVQDLEEVQIGDTVHCRHKKLDITTDARVIKLTYDSIQKKVADVELGDFKYDYFDDVSSMTNRVESAIRPNGSVVGEQVQGILDGVKTQMQIQSSKAHKTTKKAFLAEDIDPDSETYGAMCWGSMGLMIADSKNPDGSWNWSTFGTGKGFFADYIVAGTMLADRIRGGVLEIGGLDNKSGVFKMLDGQNNTMTLMDNSGILSRGRIKSADGEGRAVTIWQGKIYTENEKGELCGLIEYREDGIYLQSYGGINSAIHLKKDGSMTLAAKEQMHITAKKITTAAGEGKTGTAVFSNGTHLKFDKGILIGGVTKEGAF</sequence>
<evidence type="ECO:0000313" key="4">
    <source>
        <dbReference type="Proteomes" id="UP000294613"/>
    </source>
</evidence>
<keyword evidence="5" id="KW-1185">Reference proteome</keyword>
<proteinExistence type="predicted"/>